<dbReference type="RefSeq" id="WP_280652922.1">
    <property type="nucleotide sequence ID" value="NZ_JANQDH010000002.1"/>
</dbReference>
<evidence type="ECO:0000313" key="2">
    <source>
        <dbReference type="Proteomes" id="UP001159387"/>
    </source>
</evidence>
<organism evidence="1 2">
    <name type="scientific">Chrysosporum bergii ANA360D</name>
    <dbReference type="NCBI Taxonomy" id="617107"/>
    <lineage>
        <taxon>Bacteria</taxon>
        <taxon>Bacillati</taxon>
        <taxon>Cyanobacteriota</taxon>
        <taxon>Cyanophyceae</taxon>
        <taxon>Nostocales</taxon>
        <taxon>Nodulariaceae</taxon>
        <taxon>Chrysosporum</taxon>
    </lineage>
</organism>
<dbReference type="AlphaFoldDB" id="A0AA43GP53"/>
<dbReference type="EMBL" id="JANQDH010000002">
    <property type="protein sequence ID" value="MDH6058900.1"/>
    <property type="molecule type" value="Genomic_DNA"/>
</dbReference>
<protein>
    <submittedName>
        <fullName evidence="1">Uncharacterized protein</fullName>
    </submittedName>
</protein>
<comment type="caution">
    <text evidence="1">The sequence shown here is derived from an EMBL/GenBank/DDBJ whole genome shotgun (WGS) entry which is preliminary data.</text>
</comment>
<name>A0AA43GP53_9CYAN</name>
<accession>A0AA43GP53</accession>
<proteinExistence type="predicted"/>
<dbReference type="Proteomes" id="UP001159387">
    <property type="component" value="Unassembled WGS sequence"/>
</dbReference>
<keyword evidence="2" id="KW-1185">Reference proteome</keyword>
<reference evidence="1 2" key="1">
    <citation type="journal article" date="2023" name="J. Phycol.">
        <title>Chrysosporum ovalisporum is synonymous with the true-branching cyanobacterium Umezakia natans (Nostocales/Aphanizomenonaceae).</title>
        <authorList>
            <person name="McGregor G.B."/>
            <person name="Sendall B.C."/>
            <person name="Niiyama Y."/>
            <person name="Tuji A."/>
            <person name="Willis A."/>
        </authorList>
    </citation>
    <scope>NUCLEOTIDE SEQUENCE [LARGE SCALE GENOMIC DNA]</scope>
    <source>
        <strain evidence="1 2">ANA360D</strain>
    </source>
</reference>
<gene>
    <name evidence="1" type="ORF">NWP17_00275</name>
</gene>
<sequence length="40" mass="4300">MVSELKTTSINSTLSLADPVAGLPRSTTLIIQTEVKRAEK</sequence>
<evidence type="ECO:0000313" key="1">
    <source>
        <dbReference type="EMBL" id="MDH6058900.1"/>
    </source>
</evidence>